<evidence type="ECO:0000259" key="18">
    <source>
        <dbReference type="PROSITE" id="PS50866"/>
    </source>
</evidence>
<evidence type="ECO:0000313" key="21">
    <source>
        <dbReference type="Proteomes" id="UP001634394"/>
    </source>
</evidence>
<proteinExistence type="predicted"/>
<accession>A0ABD3WLU3</accession>
<dbReference type="GO" id="GO:0006694">
    <property type="term" value="P:steroid biosynthetic process"/>
    <property type="evidence" value="ECO:0007669"/>
    <property type="project" value="UniProtKB-KW"/>
</dbReference>
<protein>
    <recommendedName>
        <fullName evidence="13">Golgi resident protein GCP60</fullName>
    </recommendedName>
    <alternativeName>
        <fullName evidence="15">Acyl-CoA-binding domain-containing protein 3</fullName>
    </alternativeName>
    <alternativeName>
        <fullName evidence="16">Golgi complex-associated protein 1</fullName>
    </alternativeName>
    <alternativeName>
        <fullName evidence="14">Golgi phosphoprotein 1</fullName>
    </alternativeName>
</protein>
<keyword evidence="6" id="KW-0007">Acetylation</keyword>
<dbReference type="Pfam" id="PF00887">
    <property type="entry name" value="ACBP"/>
    <property type="match status" value="1"/>
</dbReference>
<keyword evidence="8" id="KW-0175">Coiled coil</keyword>
<dbReference type="EMBL" id="JBJQND010000006">
    <property type="protein sequence ID" value="KAL3874937.1"/>
    <property type="molecule type" value="Genomic_DNA"/>
</dbReference>
<dbReference type="GO" id="GO:0005739">
    <property type="term" value="C:mitochondrion"/>
    <property type="evidence" value="ECO:0007669"/>
    <property type="project" value="UniProtKB-SubCell"/>
</dbReference>
<evidence type="ECO:0000256" key="6">
    <source>
        <dbReference type="ARBA" id="ARBA00022990"/>
    </source>
</evidence>
<keyword evidence="10" id="KW-0496">Mitochondrion</keyword>
<dbReference type="Gene3D" id="1.20.80.10">
    <property type="match status" value="1"/>
</dbReference>
<comment type="function">
    <text evidence="12">Involved in the maintenance of Golgi structure by interacting with giantin, affecting protein transport between the endoplasmic reticulum and Golgi. Involved in hormone-induced steroid biosynthesis in testicular Leydig cells. Recruits PI4KB to the Golgi apparatus membrane; enhances the enzyme activity of PI4KB activity via its membrane recruitment thereby increasing the local concentration of the substrate in the vicinity of the kinase.</text>
</comment>
<keyword evidence="3" id="KW-0444">Lipid biosynthesis</keyword>
<dbReference type="InterPro" id="IPR035984">
    <property type="entry name" value="Acyl-CoA-binding_sf"/>
</dbReference>
<evidence type="ECO:0000256" key="7">
    <source>
        <dbReference type="ARBA" id="ARBA00023034"/>
    </source>
</evidence>
<evidence type="ECO:0000256" key="8">
    <source>
        <dbReference type="ARBA" id="ARBA00023054"/>
    </source>
</evidence>
<organism evidence="20 21">
    <name type="scientific">Sinanodonta woodiana</name>
    <name type="common">Chinese pond mussel</name>
    <name type="synonym">Anodonta woodiana</name>
    <dbReference type="NCBI Taxonomy" id="1069815"/>
    <lineage>
        <taxon>Eukaryota</taxon>
        <taxon>Metazoa</taxon>
        <taxon>Spiralia</taxon>
        <taxon>Lophotrochozoa</taxon>
        <taxon>Mollusca</taxon>
        <taxon>Bivalvia</taxon>
        <taxon>Autobranchia</taxon>
        <taxon>Heteroconchia</taxon>
        <taxon>Palaeoheterodonta</taxon>
        <taxon>Unionida</taxon>
        <taxon>Unionoidea</taxon>
        <taxon>Unionidae</taxon>
        <taxon>Unioninae</taxon>
        <taxon>Sinanodonta</taxon>
    </lineage>
</organism>
<evidence type="ECO:0000313" key="20">
    <source>
        <dbReference type="EMBL" id="KAL3874937.1"/>
    </source>
</evidence>
<dbReference type="SUPFAM" id="SSF47027">
    <property type="entry name" value="Acyl-CoA binding protein"/>
    <property type="match status" value="1"/>
</dbReference>
<comment type="caution">
    <text evidence="20">The sequence shown here is derived from an EMBL/GenBank/DDBJ whole genome shotgun (WGS) entry which is preliminary data.</text>
</comment>
<feature type="compositionally biased region" description="Polar residues" evidence="17">
    <location>
        <begin position="289"/>
        <end position="298"/>
    </location>
</feature>
<keyword evidence="9" id="KW-0443">Lipid metabolism</keyword>
<dbReference type="InterPro" id="IPR000582">
    <property type="entry name" value="Acyl-CoA-binding_protein"/>
</dbReference>
<evidence type="ECO:0000256" key="17">
    <source>
        <dbReference type="SAM" id="MobiDB-lite"/>
    </source>
</evidence>
<feature type="compositionally biased region" description="Basic and acidic residues" evidence="17">
    <location>
        <begin position="399"/>
        <end position="419"/>
    </location>
</feature>
<keyword evidence="7" id="KW-0333">Golgi apparatus</keyword>
<evidence type="ECO:0000256" key="3">
    <source>
        <dbReference type="ARBA" id="ARBA00022516"/>
    </source>
</evidence>
<evidence type="ECO:0000256" key="13">
    <source>
        <dbReference type="ARBA" id="ARBA00067322"/>
    </source>
</evidence>
<dbReference type="InterPro" id="IPR036598">
    <property type="entry name" value="GOLD_dom_sf"/>
</dbReference>
<keyword evidence="21" id="KW-1185">Reference proteome</keyword>
<evidence type="ECO:0000256" key="10">
    <source>
        <dbReference type="ARBA" id="ARBA00023128"/>
    </source>
</evidence>
<reference evidence="20 21" key="1">
    <citation type="submission" date="2024-11" db="EMBL/GenBank/DDBJ databases">
        <title>Chromosome-level genome assembly of the freshwater bivalve Anodonta woodiana.</title>
        <authorList>
            <person name="Chen X."/>
        </authorList>
    </citation>
    <scope>NUCLEOTIDE SEQUENCE [LARGE SCALE GENOMIC DNA]</scope>
    <source>
        <strain evidence="20">MN2024</strain>
        <tissue evidence="20">Gills</tissue>
    </source>
</reference>
<dbReference type="GO" id="GO:0000139">
    <property type="term" value="C:Golgi membrane"/>
    <property type="evidence" value="ECO:0007669"/>
    <property type="project" value="UniProtKB-SubCell"/>
</dbReference>
<dbReference type="PANTHER" id="PTHR22973">
    <property type="entry name" value="LD35087P"/>
    <property type="match status" value="1"/>
</dbReference>
<dbReference type="FunFam" id="2.60.120.680:FF:000002">
    <property type="entry name" value="Putative Golgi resident protein GCP60"/>
    <property type="match status" value="1"/>
</dbReference>
<evidence type="ECO:0000256" key="11">
    <source>
        <dbReference type="ARBA" id="ARBA00023136"/>
    </source>
</evidence>
<feature type="region of interest" description="Disordered" evidence="17">
    <location>
        <begin position="137"/>
        <end position="161"/>
    </location>
</feature>
<keyword evidence="5" id="KW-0752">Steroid biosynthesis</keyword>
<gene>
    <name evidence="20" type="ORF">ACJMK2_037889</name>
</gene>
<feature type="domain" description="GOLD" evidence="18">
    <location>
        <begin position="324"/>
        <end position="469"/>
    </location>
</feature>
<keyword evidence="4" id="KW-0597">Phosphoprotein</keyword>
<dbReference type="PROSITE" id="PS51228">
    <property type="entry name" value="ACB_2"/>
    <property type="match status" value="1"/>
</dbReference>
<dbReference type="InterPro" id="IPR052269">
    <property type="entry name" value="Golgi-PI4KB_interaction"/>
</dbReference>
<evidence type="ECO:0000256" key="1">
    <source>
        <dbReference type="ARBA" id="ARBA00004173"/>
    </source>
</evidence>
<dbReference type="InterPro" id="IPR009038">
    <property type="entry name" value="GOLD_dom"/>
</dbReference>
<evidence type="ECO:0000256" key="15">
    <source>
        <dbReference type="ARBA" id="ARBA00078007"/>
    </source>
</evidence>
<dbReference type="InterPro" id="IPR014352">
    <property type="entry name" value="FERM/acyl-CoA-bd_prot_sf"/>
</dbReference>
<evidence type="ECO:0000256" key="16">
    <source>
        <dbReference type="ARBA" id="ARBA00080905"/>
    </source>
</evidence>
<evidence type="ECO:0000256" key="9">
    <source>
        <dbReference type="ARBA" id="ARBA00023098"/>
    </source>
</evidence>
<dbReference type="PANTHER" id="PTHR22973:SF12">
    <property type="entry name" value="LD35087P"/>
    <property type="match status" value="1"/>
</dbReference>
<dbReference type="AlphaFoldDB" id="A0ABD3WLU3"/>
<name>A0ABD3WLU3_SINWO</name>
<feature type="region of interest" description="Disordered" evidence="17">
    <location>
        <begin position="386"/>
        <end position="422"/>
    </location>
</feature>
<evidence type="ECO:0000259" key="19">
    <source>
        <dbReference type="PROSITE" id="PS51228"/>
    </source>
</evidence>
<evidence type="ECO:0000256" key="2">
    <source>
        <dbReference type="ARBA" id="ARBA00004255"/>
    </source>
</evidence>
<evidence type="ECO:0000256" key="12">
    <source>
        <dbReference type="ARBA" id="ARBA00057952"/>
    </source>
</evidence>
<dbReference type="PROSITE" id="PS50866">
    <property type="entry name" value="GOLD"/>
    <property type="match status" value="1"/>
</dbReference>
<evidence type="ECO:0000256" key="14">
    <source>
        <dbReference type="ARBA" id="ARBA00076235"/>
    </source>
</evidence>
<dbReference type="Pfam" id="PF13897">
    <property type="entry name" value="GOLD_2"/>
    <property type="match status" value="1"/>
</dbReference>
<comment type="subcellular location">
    <subcellularLocation>
        <location evidence="2">Golgi apparatus membrane</location>
        <topology evidence="2">Peripheral membrane protein</topology>
        <orientation evidence="2">Cytoplasmic side</orientation>
    </subcellularLocation>
    <subcellularLocation>
        <location evidence="1">Mitochondrion</location>
    </subcellularLocation>
</comment>
<feature type="domain" description="ACB" evidence="19">
    <location>
        <begin position="38"/>
        <end position="129"/>
    </location>
</feature>
<evidence type="ECO:0000256" key="4">
    <source>
        <dbReference type="ARBA" id="ARBA00022553"/>
    </source>
</evidence>
<dbReference type="Proteomes" id="UP001634394">
    <property type="component" value="Unassembled WGS sequence"/>
</dbReference>
<dbReference type="Gene3D" id="2.60.120.680">
    <property type="entry name" value="GOLD domain"/>
    <property type="match status" value="1"/>
</dbReference>
<feature type="compositionally biased region" description="Polar residues" evidence="17">
    <location>
        <begin position="256"/>
        <end position="266"/>
    </location>
</feature>
<keyword evidence="11" id="KW-0472">Membrane</keyword>
<dbReference type="FunFam" id="1.20.80.10:FF:000017">
    <property type="entry name" value="Golgi resident protein GCP60"/>
    <property type="match status" value="1"/>
</dbReference>
<feature type="region of interest" description="Disordered" evidence="17">
    <location>
        <begin position="256"/>
        <end position="313"/>
    </location>
</feature>
<evidence type="ECO:0000256" key="5">
    <source>
        <dbReference type="ARBA" id="ARBA00022955"/>
    </source>
</evidence>
<sequence length="471" mass="55019">MADHLVNDLNSLHINDSGGGKQIINVTDVFMESWGFPLEEVYKLAMQFYKEKDGKALHLTYKDKVKLVAYTKQVSHGKYRPDASPDVGFLDVVGNDRRQAWQAMGDMSRTTAMEEFIKQLDSICPLFRPYIEAHRTEKEEKFKKEREDAERRKQEEEERERKMLEEEAQRQLQLERQRQLEQEMQIRVALNQQTAVQFRQYAEQQYPGDPKQQEELIKQLQEQHFQQYMQQVYQQQVLHQQQQYRQLQAMAATQNGTVSHNPTPTHAHQALQEHVPSSQQNGGEEEPVSNGQEDASSQNERDDDELPPIAAASIWTRKDVKEFKDNLRKDKDSVIKVGSGETVTVRVPTHEDGSCLFWEFATDYYDIGFGVYFEWTVSPSNTVSVHVSESSDEEEEEENSGKNDVEKGQEDKKDDRPPTDEIIPVYRRDCHEEVYCGSHAYPGRGVYLLKFDNSYSLWRSKTLYYRVYYSR</sequence>
<dbReference type="SUPFAM" id="SSF101576">
    <property type="entry name" value="Supernatant protein factor (SPF), C-terminal domain"/>
    <property type="match status" value="1"/>
</dbReference>